<dbReference type="PANTHER" id="PTHR31344">
    <property type="entry name" value="NUCLEAR PORE COMPLEX PROTEIN NUP205"/>
    <property type="match status" value="1"/>
</dbReference>
<evidence type="ECO:0000256" key="1">
    <source>
        <dbReference type="ARBA" id="ARBA00004123"/>
    </source>
</evidence>
<evidence type="ECO:0000256" key="3">
    <source>
        <dbReference type="ARBA" id="ARBA00022448"/>
    </source>
</evidence>
<dbReference type="OrthoDB" id="7488742at2759"/>
<comment type="subcellular location">
    <subcellularLocation>
        <location evidence="1">Nucleus</location>
    </subcellularLocation>
</comment>
<gene>
    <name evidence="5" type="primary">jg25559</name>
    <name evidence="5" type="ORF">PAEG_LOCUS1848</name>
</gene>
<dbReference type="GO" id="GO:0006999">
    <property type="term" value="P:nuclear pore organization"/>
    <property type="evidence" value="ECO:0007669"/>
    <property type="project" value="TreeGrafter"/>
</dbReference>
<evidence type="ECO:0000256" key="2">
    <source>
        <dbReference type="ARBA" id="ARBA00005892"/>
    </source>
</evidence>
<dbReference type="GO" id="GO:0017056">
    <property type="term" value="F:structural constituent of nuclear pore"/>
    <property type="evidence" value="ECO:0007669"/>
    <property type="project" value="TreeGrafter"/>
</dbReference>
<dbReference type="Pfam" id="PF11894">
    <property type="entry name" value="Nup192"/>
    <property type="match status" value="1"/>
</dbReference>
<sequence length="191" mass="21598">VECRAEEYPLSRAFLTLLDSLCAAAPLPRTLGAGTRPPGLDPYVEHALNRLALAAPHRPYSRPHEKWQVLAISFRLFARWLEQYEPTASDFPPAGREPDVNPPPGFRLLLQLHSQSEFLRLTLTTLDEAHELMDRHTAPEHVSDPVFFYKQNTTPDLPRKKDNNMICGSRDSHASRIGTESWFNLGLNFGS</sequence>
<dbReference type="InterPro" id="IPR021827">
    <property type="entry name" value="Nup186/Nup192/Nup205"/>
</dbReference>
<comment type="caution">
    <text evidence="5">The sequence shown here is derived from an EMBL/GenBank/DDBJ whole genome shotgun (WGS) entry which is preliminary data.</text>
</comment>
<name>A0A8S4QH01_9NEOP</name>
<evidence type="ECO:0000256" key="4">
    <source>
        <dbReference type="ARBA" id="ARBA00023242"/>
    </source>
</evidence>
<dbReference type="PANTHER" id="PTHR31344:SF0">
    <property type="entry name" value="NUCLEAR PORE COMPLEX PROTEIN NUP205"/>
    <property type="match status" value="1"/>
</dbReference>
<dbReference type="GO" id="GO:0044611">
    <property type="term" value="C:nuclear pore inner ring"/>
    <property type="evidence" value="ECO:0007669"/>
    <property type="project" value="TreeGrafter"/>
</dbReference>
<keyword evidence="6" id="KW-1185">Reference proteome</keyword>
<organism evidence="5 6">
    <name type="scientific">Pararge aegeria aegeria</name>
    <dbReference type="NCBI Taxonomy" id="348720"/>
    <lineage>
        <taxon>Eukaryota</taxon>
        <taxon>Metazoa</taxon>
        <taxon>Ecdysozoa</taxon>
        <taxon>Arthropoda</taxon>
        <taxon>Hexapoda</taxon>
        <taxon>Insecta</taxon>
        <taxon>Pterygota</taxon>
        <taxon>Neoptera</taxon>
        <taxon>Endopterygota</taxon>
        <taxon>Lepidoptera</taxon>
        <taxon>Glossata</taxon>
        <taxon>Ditrysia</taxon>
        <taxon>Papilionoidea</taxon>
        <taxon>Nymphalidae</taxon>
        <taxon>Satyrinae</taxon>
        <taxon>Satyrini</taxon>
        <taxon>Parargina</taxon>
        <taxon>Pararge</taxon>
    </lineage>
</organism>
<accession>A0A8S4QH01</accession>
<dbReference type="AlphaFoldDB" id="A0A8S4QH01"/>
<proteinExistence type="inferred from homology"/>
<dbReference type="Proteomes" id="UP000838756">
    <property type="component" value="Unassembled WGS sequence"/>
</dbReference>
<reference evidence="5" key="1">
    <citation type="submission" date="2022-03" db="EMBL/GenBank/DDBJ databases">
        <authorList>
            <person name="Lindestad O."/>
        </authorList>
    </citation>
    <scope>NUCLEOTIDE SEQUENCE</scope>
</reference>
<feature type="non-terminal residue" evidence="5">
    <location>
        <position position="1"/>
    </location>
</feature>
<keyword evidence="4" id="KW-0539">Nucleus</keyword>
<keyword evidence="3" id="KW-0813">Transport</keyword>
<dbReference type="EMBL" id="CAKXAJ010005930">
    <property type="protein sequence ID" value="CAH2209449.1"/>
    <property type="molecule type" value="Genomic_DNA"/>
</dbReference>
<evidence type="ECO:0000313" key="6">
    <source>
        <dbReference type="Proteomes" id="UP000838756"/>
    </source>
</evidence>
<evidence type="ECO:0000313" key="5">
    <source>
        <dbReference type="EMBL" id="CAH2209449.1"/>
    </source>
</evidence>
<comment type="similarity">
    <text evidence="2">Belongs to the NUP186/NUP192/NUP205 family.</text>
</comment>
<protein>
    <submittedName>
        <fullName evidence="5">Jg25559 protein</fullName>
    </submittedName>
</protein>